<protein>
    <submittedName>
        <fullName evidence="4">GNAT family N-acetyltransferase</fullName>
    </submittedName>
</protein>
<dbReference type="AlphaFoldDB" id="A0A3A8AX16"/>
<accession>A0A3A8AX16</accession>
<dbReference type="SUPFAM" id="SSF55729">
    <property type="entry name" value="Acyl-CoA N-acyltransferases (Nat)"/>
    <property type="match status" value="1"/>
</dbReference>
<name>A0A3A8AX16_9RHOB</name>
<dbReference type="InterPro" id="IPR000182">
    <property type="entry name" value="GNAT_dom"/>
</dbReference>
<feature type="domain" description="N-acetyltransferase" evidence="3">
    <location>
        <begin position="1"/>
        <end position="132"/>
    </location>
</feature>
<evidence type="ECO:0000313" key="5">
    <source>
        <dbReference type="Proteomes" id="UP000281128"/>
    </source>
</evidence>
<dbReference type="GO" id="GO:0016747">
    <property type="term" value="F:acyltransferase activity, transferring groups other than amino-acyl groups"/>
    <property type="evidence" value="ECO:0007669"/>
    <property type="project" value="InterPro"/>
</dbReference>
<dbReference type="EMBL" id="RAPE01000003">
    <property type="protein sequence ID" value="RKF14234.1"/>
    <property type="molecule type" value="Genomic_DNA"/>
</dbReference>
<sequence length="137" mass="14713">MARLHARAFAGQGRGWREAEFAELIASDAVTWAGDARAFGLSRLIADEAELLTLATDPDHRRQGLARQVLGRLEASLRARRAARHVLEVAEDNGGARALYAAAGYAIVARRAGYYFRGARRVDALVLAKTLTGPGAA</sequence>
<comment type="caution">
    <text evidence="4">The sequence shown here is derived from an EMBL/GenBank/DDBJ whole genome shotgun (WGS) entry which is preliminary data.</text>
</comment>
<keyword evidence="2" id="KW-0012">Acyltransferase</keyword>
<organism evidence="4 5">
    <name type="scientific">Roseovarius spongiae</name>
    <dbReference type="NCBI Taxonomy" id="2320272"/>
    <lineage>
        <taxon>Bacteria</taxon>
        <taxon>Pseudomonadati</taxon>
        <taxon>Pseudomonadota</taxon>
        <taxon>Alphaproteobacteria</taxon>
        <taxon>Rhodobacterales</taxon>
        <taxon>Roseobacteraceae</taxon>
        <taxon>Roseovarius</taxon>
    </lineage>
</organism>
<dbReference type="PANTHER" id="PTHR43420:SF44">
    <property type="entry name" value="ACETYLTRANSFERASE YPEA"/>
    <property type="match status" value="1"/>
</dbReference>
<proteinExistence type="predicted"/>
<dbReference type="InterPro" id="IPR050680">
    <property type="entry name" value="YpeA/RimI_acetyltransf"/>
</dbReference>
<dbReference type="Proteomes" id="UP000281128">
    <property type="component" value="Unassembled WGS sequence"/>
</dbReference>
<evidence type="ECO:0000313" key="4">
    <source>
        <dbReference type="EMBL" id="RKF14234.1"/>
    </source>
</evidence>
<dbReference type="RefSeq" id="WP_121167887.1">
    <property type="nucleotide sequence ID" value="NZ_RAPE01000003.1"/>
</dbReference>
<evidence type="ECO:0000256" key="1">
    <source>
        <dbReference type="ARBA" id="ARBA00022679"/>
    </source>
</evidence>
<dbReference type="Gene3D" id="3.40.630.30">
    <property type="match status" value="1"/>
</dbReference>
<dbReference type="PROSITE" id="PS51186">
    <property type="entry name" value="GNAT"/>
    <property type="match status" value="1"/>
</dbReference>
<keyword evidence="1 4" id="KW-0808">Transferase</keyword>
<dbReference type="Pfam" id="PF00583">
    <property type="entry name" value="Acetyltransf_1"/>
    <property type="match status" value="1"/>
</dbReference>
<dbReference type="PANTHER" id="PTHR43420">
    <property type="entry name" value="ACETYLTRANSFERASE"/>
    <property type="match status" value="1"/>
</dbReference>
<evidence type="ECO:0000259" key="3">
    <source>
        <dbReference type="PROSITE" id="PS51186"/>
    </source>
</evidence>
<dbReference type="InterPro" id="IPR016181">
    <property type="entry name" value="Acyl_CoA_acyltransferase"/>
</dbReference>
<evidence type="ECO:0000256" key="2">
    <source>
        <dbReference type="ARBA" id="ARBA00023315"/>
    </source>
</evidence>
<keyword evidence="5" id="KW-1185">Reference proteome</keyword>
<reference evidence="4 5" key="1">
    <citation type="submission" date="2018-09" db="EMBL/GenBank/DDBJ databases">
        <title>Roseovarius spongiae sp. nov., isolated from a marine sponge.</title>
        <authorList>
            <person name="Zhuang L."/>
            <person name="Luo L."/>
        </authorList>
    </citation>
    <scope>NUCLEOTIDE SEQUENCE [LARGE SCALE GENOMIC DNA]</scope>
    <source>
        <strain evidence="4 5">HN-E21</strain>
    </source>
</reference>
<gene>
    <name evidence="4" type="ORF">D6850_13070</name>
</gene>
<dbReference type="OrthoDB" id="9804026at2"/>